<sequence>MAGQHQQQRILGRRQRGQRTAQRLRRAALPGLAGVEHIAETRRNTFDHLIRRGADHHQVLADAAGFTGVEHPADHRHTDQFQTDFVGMLRTHTGAEAAGKHDRINDFFRHETFRELGAFYSLRANGV</sequence>
<dbReference type="AlphaFoldDB" id="A0A645GM09"/>
<feature type="compositionally biased region" description="Low complexity" evidence="1">
    <location>
        <begin position="1"/>
        <end position="10"/>
    </location>
</feature>
<evidence type="ECO:0000256" key="1">
    <source>
        <dbReference type="SAM" id="MobiDB-lite"/>
    </source>
</evidence>
<comment type="caution">
    <text evidence="2">The sequence shown here is derived from an EMBL/GenBank/DDBJ whole genome shotgun (WGS) entry which is preliminary data.</text>
</comment>
<evidence type="ECO:0000313" key="2">
    <source>
        <dbReference type="EMBL" id="MPN27256.1"/>
    </source>
</evidence>
<proteinExistence type="predicted"/>
<accession>A0A645GM09</accession>
<gene>
    <name evidence="2" type="ORF">SDC9_174686</name>
</gene>
<dbReference type="EMBL" id="VSSQ01077076">
    <property type="protein sequence ID" value="MPN27256.1"/>
    <property type="molecule type" value="Genomic_DNA"/>
</dbReference>
<feature type="region of interest" description="Disordered" evidence="1">
    <location>
        <begin position="1"/>
        <end position="21"/>
    </location>
</feature>
<feature type="compositionally biased region" description="Basic residues" evidence="1">
    <location>
        <begin position="11"/>
        <end position="21"/>
    </location>
</feature>
<protein>
    <submittedName>
        <fullName evidence="2">Uncharacterized protein</fullName>
    </submittedName>
</protein>
<organism evidence="2">
    <name type="scientific">bioreactor metagenome</name>
    <dbReference type="NCBI Taxonomy" id="1076179"/>
    <lineage>
        <taxon>unclassified sequences</taxon>
        <taxon>metagenomes</taxon>
        <taxon>ecological metagenomes</taxon>
    </lineage>
</organism>
<reference evidence="2" key="1">
    <citation type="submission" date="2019-08" db="EMBL/GenBank/DDBJ databases">
        <authorList>
            <person name="Kucharzyk K."/>
            <person name="Murdoch R.W."/>
            <person name="Higgins S."/>
            <person name="Loffler F."/>
        </authorList>
    </citation>
    <scope>NUCLEOTIDE SEQUENCE</scope>
</reference>
<name>A0A645GM09_9ZZZZ</name>